<dbReference type="PROSITE" id="PS51163">
    <property type="entry name" value="YRDC"/>
    <property type="match status" value="1"/>
</dbReference>
<evidence type="ECO:0000256" key="10">
    <source>
        <dbReference type="ARBA" id="ARBA00029774"/>
    </source>
</evidence>
<comment type="similarity">
    <text evidence="2">Belongs to the SUA5 family.</text>
</comment>
<keyword evidence="4" id="KW-0963">Cytoplasm</keyword>
<dbReference type="Gene3D" id="3.90.870.10">
    <property type="entry name" value="DHBP synthase"/>
    <property type="match status" value="1"/>
</dbReference>
<organism evidence="14 16">
    <name type="scientific">Porphyromonas crevioricanis</name>
    <dbReference type="NCBI Taxonomy" id="393921"/>
    <lineage>
        <taxon>Bacteria</taxon>
        <taxon>Pseudomonadati</taxon>
        <taxon>Bacteroidota</taxon>
        <taxon>Bacteroidia</taxon>
        <taxon>Bacteroidales</taxon>
        <taxon>Porphyromonadaceae</taxon>
        <taxon>Porphyromonas</taxon>
    </lineage>
</organism>
<dbReference type="GO" id="GO:0008033">
    <property type="term" value="P:tRNA processing"/>
    <property type="evidence" value="ECO:0007669"/>
    <property type="project" value="UniProtKB-KW"/>
</dbReference>
<reference evidence="14 16" key="2">
    <citation type="submission" date="2018-06" db="EMBL/GenBank/DDBJ databases">
        <authorList>
            <consortium name="Pathogen Informatics"/>
            <person name="Doyle S."/>
        </authorList>
    </citation>
    <scope>NUCLEOTIDE SEQUENCE [LARGE SCALE GENOMIC DNA]</scope>
    <source>
        <strain evidence="14 16">NCTC12858</strain>
    </source>
</reference>
<keyword evidence="16" id="KW-1185">Reference proteome</keyword>
<accession>A0A2X4PN58</accession>
<evidence type="ECO:0000256" key="8">
    <source>
        <dbReference type="ARBA" id="ARBA00022741"/>
    </source>
</evidence>
<dbReference type="Proteomes" id="UP000030136">
    <property type="component" value="Unassembled WGS sequence"/>
</dbReference>
<dbReference type="EC" id="2.7.7.87" evidence="3"/>
<evidence type="ECO:0000256" key="11">
    <source>
        <dbReference type="ARBA" id="ARBA00048366"/>
    </source>
</evidence>
<evidence type="ECO:0000256" key="6">
    <source>
        <dbReference type="ARBA" id="ARBA00022694"/>
    </source>
</evidence>
<evidence type="ECO:0000256" key="5">
    <source>
        <dbReference type="ARBA" id="ARBA00022679"/>
    </source>
</evidence>
<dbReference type="GO" id="GO:0006450">
    <property type="term" value="P:regulation of translational fidelity"/>
    <property type="evidence" value="ECO:0007669"/>
    <property type="project" value="TreeGrafter"/>
</dbReference>
<dbReference type="InterPro" id="IPR017945">
    <property type="entry name" value="DHBP_synth_RibB-like_a/b_dom"/>
</dbReference>
<proteinExistence type="inferred from homology"/>
<gene>
    <name evidence="14" type="primary">rimN</name>
    <name evidence="13" type="ORF">HQ38_09680</name>
    <name evidence="14" type="ORF">NCTC12858_00846</name>
</gene>
<dbReference type="EMBL" id="LS483447">
    <property type="protein sequence ID" value="SQH73008.1"/>
    <property type="molecule type" value="Genomic_DNA"/>
</dbReference>
<evidence type="ECO:0000256" key="7">
    <source>
        <dbReference type="ARBA" id="ARBA00022695"/>
    </source>
</evidence>
<dbReference type="InterPro" id="IPR050156">
    <property type="entry name" value="TC-AMP_synthase_SUA5"/>
</dbReference>
<evidence type="ECO:0000256" key="9">
    <source>
        <dbReference type="ARBA" id="ARBA00022840"/>
    </source>
</evidence>
<protein>
    <recommendedName>
        <fullName evidence="10">L-threonylcarbamoyladenylate synthase</fullName>
        <ecNumber evidence="3">2.7.7.87</ecNumber>
    </recommendedName>
    <alternativeName>
        <fullName evidence="10">L-threonylcarbamoyladenylate synthase</fullName>
    </alternativeName>
</protein>
<dbReference type="GO" id="GO:0005737">
    <property type="term" value="C:cytoplasm"/>
    <property type="evidence" value="ECO:0007669"/>
    <property type="project" value="UniProtKB-SubCell"/>
</dbReference>
<keyword evidence="7" id="KW-0548">Nucleotidyltransferase</keyword>
<evidence type="ECO:0000313" key="15">
    <source>
        <dbReference type="Proteomes" id="UP000030136"/>
    </source>
</evidence>
<evidence type="ECO:0000313" key="14">
    <source>
        <dbReference type="EMBL" id="SQH73008.1"/>
    </source>
</evidence>
<dbReference type="GO" id="GO:0003725">
    <property type="term" value="F:double-stranded RNA binding"/>
    <property type="evidence" value="ECO:0007669"/>
    <property type="project" value="InterPro"/>
</dbReference>
<dbReference type="PANTHER" id="PTHR17490">
    <property type="entry name" value="SUA5"/>
    <property type="match status" value="1"/>
</dbReference>
<dbReference type="PANTHER" id="PTHR17490:SF16">
    <property type="entry name" value="THREONYLCARBAMOYL-AMP SYNTHASE"/>
    <property type="match status" value="1"/>
</dbReference>
<evidence type="ECO:0000259" key="12">
    <source>
        <dbReference type="PROSITE" id="PS51163"/>
    </source>
</evidence>
<keyword evidence="9" id="KW-0067">ATP-binding</keyword>
<dbReference type="Proteomes" id="UP000249300">
    <property type="component" value="Chromosome 1"/>
</dbReference>
<dbReference type="GO" id="GO:0005524">
    <property type="term" value="F:ATP binding"/>
    <property type="evidence" value="ECO:0007669"/>
    <property type="project" value="UniProtKB-KW"/>
</dbReference>
<evidence type="ECO:0000313" key="16">
    <source>
        <dbReference type="Proteomes" id="UP000249300"/>
    </source>
</evidence>
<evidence type="ECO:0000313" key="13">
    <source>
        <dbReference type="EMBL" id="KGN93027.1"/>
    </source>
</evidence>
<feature type="domain" description="YrdC-like" evidence="12">
    <location>
        <begin position="7"/>
        <end position="192"/>
    </location>
</feature>
<evidence type="ECO:0000256" key="1">
    <source>
        <dbReference type="ARBA" id="ARBA00004496"/>
    </source>
</evidence>
<keyword evidence="8" id="KW-0547">Nucleotide-binding</keyword>
<dbReference type="SUPFAM" id="SSF55821">
    <property type="entry name" value="YrdC/RibB"/>
    <property type="match status" value="1"/>
</dbReference>
<dbReference type="Pfam" id="PF01300">
    <property type="entry name" value="Sua5_yciO_yrdC"/>
    <property type="match status" value="1"/>
</dbReference>
<sequence length="192" mass="21284">MNTVYDKDDLQTAVRTLREGGVILYPTDTVWGIGCDATNSAAVQKVYKLKQRSDSKAVLVLIDHEAKLPGLMREVPELAYNMIDLAVRPLTIIYPAARNIAPELLAEDGSLGIRISKENFSHELCRMLGRPVVSTSANISGEPSPACFAEISQKIKEGVDYIVRYRQDDRSKALPSQIIKLEVDGQVKVIRE</sequence>
<comment type="subcellular location">
    <subcellularLocation>
        <location evidence="1">Cytoplasm</location>
    </subcellularLocation>
</comment>
<dbReference type="NCBIfam" id="TIGR00057">
    <property type="entry name" value="L-threonylcarbamoyladenylate synthase"/>
    <property type="match status" value="1"/>
</dbReference>
<dbReference type="GO" id="GO:0000049">
    <property type="term" value="F:tRNA binding"/>
    <property type="evidence" value="ECO:0007669"/>
    <property type="project" value="TreeGrafter"/>
</dbReference>
<keyword evidence="5" id="KW-0808">Transferase</keyword>
<dbReference type="KEGG" id="pcre:NCTC12858_00846"/>
<dbReference type="RefSeq" id="WP_023941006.1">
    <property type="nucleotide sequence ID" value="NZ_JQJC01000030.1"/>
</dbReference>
<evidence type="ECO:0000256" key="4">
    <source>
        <dbReference type="ARBA" id="ARBA00022490"/>
    </source>
</evidence>
<evidence type="ECO:0000256" key="3">
    <source>
        <dbReference type="ARBA" id="ARBA00012584"/>
    </source>
</evidence>
<comment type="catalytic activity">
    <reaction evidence="11">
        <text>L-threonine + hydrogencarbonate + ATP = L-threonylcarbamoyladenylate + diphosphate + H2O</text>
        <dbReference type="Rhea" id="RHEA:36407"/>
        <dbReference type="ChEBI" id="CHEBI:15377"/>
        <dbReference type="ChEBI" id="CHEBI:17544"/>
        <dbReference type="ChEBI" id="CHEBI:30616"/>
        <dbReference type="ChEBI" id="CHEBI:33019"/>
        <dbReference type="ChEBI" id="CHEBI:57926"/>
        <dbReference type="ChEBI" id="CHEBI:73682"/>
        <dbReference type="EC" id="2.7.7.87"/>
    </reaction>
</comment>
<dbReference type="InterPro" id="IPR006070">
    <property type="entry name" value="Sua5-like_dom"/>
</dbReference>
<evidence type="ECO:0000256" key="2">
    <source>
        <dbReference type="ARBA" id="ARBA00007663"/>
    </source>
</evidence>
<dbReference type="AlphaFoldDB" id="A0A2X4PN58"/>
<keyword evidence="6" id="KW-0819">tRNA processing</keyword>
<dbReference type="GO" id="GO:0061710">
    <property type="term" value="F:L-threonylcarbamoyladenylate synthase"/>
    <property type="evidence" value="ECO:0007669"/>
    <property type="project" value="UniProtKB-EC"/>
</dbReference>
<reference evidence="13 15" key="1">
    <citation type="submission" date="2014-08" db="EMBL/GenBank/DDBJ databases">
        <title>Porphyromonas crevioricanis strain:COT-253_OH1447 Genome sequencing.</title>
        <authorList>
            <person name="Wallis C."/>
            <person name="Deusch O."/>
            <person name="O'Flynn C."/>
            <person name="Davis I."/>
            <person name="Jospin G."/>
            <person name="Darling A.E."/>
            <person name="Coil D.A."/>
            <person name="Alexiev A."/>
            <person name="Horsfall A."/>
            <person name="Kirkwood N."/>
            <person name="Harris S."/>
            <person name="Eisen J.A."/>
        </authorList>
    </citation>
    <scope>NUCLEOTIDE SEQUENCE [LARGE SCALE GENOMIC DNA]</scope>
    <source>
        <strain evidence="15">COT-253 OH1447</strain>
        <strain evidence="13">COT-253_OH1447</strain>
    </source>
</reference>
<name>A0A2X4PN58_9PORP</name>
<dbReference type="EMBL" id="JQJC01000030">
    <property type="protein sequence ID" value="KGN93027.1"/>
    <property type="molecule type" value="Genomic_DNA"/>
</dbReference>